<keyword evidence="1" id="KW-0378">Hydrolase</keyword>
<dbReference type="SUPFAM" id="SSF52799">
    <property type="entry name" value="(Phosphotyrosine protein) phosphatases II"/>
    <property type="match status" value="1"/>
</dbReference>
<dbReference type="InterPro" id="IPR026893">
    <property type="entry name" value="Tyr/Ser_Pase_IphP-type"/>
</dbReference>
<dbReference type="Pfam" id="PF13350">
    <property type="entry name" value="Y_phosphatase3"/>
    <property type="match status" value="1"/>
</dbReference>
<dbReference type="RefSeq" id="WP_005178104.1">
    <property type="nucleotide sequence ID" value="NC_017564.1"/>
</dbReference>
<dbReference type="GO" id="GO:0004725">
    <property type="term" value="F:protein tyrosine phosphatase activity"/>
    <property type="evidence" value="ECO:0007669"/>
    <property type="project" value="UniProtKB-EC"/>
</dbReference>
<dbReference type="KEGG" id="yey:Y11_34591"/>
<dbReference type="PATRIC" id="fig|930944.6.peg.3442"/>
<organism evidence="1 2">
    <name type="scientific">Yersinia enterocolitica subsp. palearctica serotype O:3 (strain DSM 13030 / CIP 106945 / Y11)</name>
    <dbReference type="NCBI Taxonomy" id="930944"/>
    <lineage>
        <taxon>Bacteria</taxon>
        <taxon>Pseudomonadati</taxon>
        <taxon>Pseudomonadota</taxon>
        <taxon>Gammaproteobacteria</taxon>
        <taxon>Enterobacterales</taxon>
        <taxon>Yersiniaceae</taxon>
        <taxon>Yersinia</taxon>
    </lineage>
</organism>
<proteinExistence type="predicted"/>
<dbReference type="AlphaFoldDB" id="A0A0H3NUS9"/>
<evidence type="ECO:0000313" key="1">
    <source>
        <dbReference type="EMBL" id="CBY29071.1"/>
    </source>
</evidence>
<dbReference type="EC" id="3.1.3.48" evidence="1"/>
<accession>A0A0H3NUS9</accession>
<name>A0A0H3NUS9_YERE1</name>
<dbReference type="Proteomes" id="UP000008084">
    <property type="component" value="Chromosome"/>
</dbReference>
<protein>
    <submittedName>
        <fullName evidence="1">Protein tyrosine phosphatase</fullName>
        <ecNumber evidence="1">3.1.3.48</ecNumber>
    </submittedName>
</protein>
<dbReference type="EMBL" id="FR729477">
    <property type="protein sequence ID" value="CBY29071.1"/>
    <property type="molecule type" value="Genomic_DNA"/>
</dbReference>
<sequence length="265" mass="29207">MTTSALSHPSLLPLDGGINFRDLGGNVVADGRRIKRGLLFRSGSLDRLSTKDCAVLSSGSVAQILDYRDADEVQAKPDIVWQGASYHNIPANPPSSEVNANLEKLTNETLATFDARAFMLELYRRLPFNNQAYKQLVSLLQNSASPEHAAAGVVQHCAVGKDRTGVGSALVLFALGADESTVLEDYLLTETTLAPFREHMLAELALKLNSQALGQFAFVLSAREEFIQTALRCIQERYGSSEQWLQQEFGLGRIEREKLQSYFLE</sequence>
<reference evidence="1 2" key="1">
    <citation type="journal article" date="2011" name="J. Bacteriol.">
        <title>Complete genome sequence of Yersinia enterocolitica subsp. palearctica serogroup O:3.</title>
        <authorList>
            <person name="Batzilla J."/>
            <person name="Hoper D."/>
            <person name="Antonenka U."/>
            <person name="Heesemann J."/>
            <person name="Rakin A."/>
        </authorList>
    </citation>
    <scope>NUCLEOTIDE SEQUENCE [LARGE SCALE GENOMIC DNA]</scope>
    <source>
        <strain evidence="2">DSM 13030 / CIP 106945 / Y11</strain>
    </source>
</reference>
<evidence type="ECO:0000313" key="2">
    <source>
        <dbReference type="Proteomes" id="UP000008084"/>
    </source>
</evidence>
<dbReference type="HOGENOM" id="CLU_057546_0_0_6"/>
<dbReference type="Gene3D" id="3.90.190.10">
    <property type="entry name" value="Protein tyrosine phosphatase superfamily"/>
    <property type="match status" value="1"/>
</dbReference>
<dbReference type="InterPro" id="IPR029021">
    <property type="entry name" value="Prot-tyrosine_phosphatase-like"/>
</dbReference>
<dbReference type="GeneID" id="31411393"/>
<gene>
    <name evidence="1" type="ordered locus">Y11_34591</name>
</gene>